<dbReference type="PANTHER" id="PTHR17695">
    <property type="entry name" value="SMALL SUBUNIT PROCESSOME COMPONENT 20 HOMOLOG"/>
    <property type="match status" value="1"/>
</dbReference>
<organism evidence="2 3">
    <name type="scientific">Vitis vinifera</name>
    <name type="common">Grape</name>
    <dbReference type="NCBI Taxonomy" id="29760"/>
    <lineage>
        <taxon>Eukaryota</taxon>
        <taxon>Viridiplantae</taxon>
        <taxon>Streptophyta</taxon>
        <taxon>Embryophyta</taxon>
        <taxon>Tracheophyta</taxon>
        <taxon>Spermatophyta</taxon>
        <taxon>Magnoliopsida</taxon>
        <taxon>eudicotyledons</taxon>
        <taxon>Gunneridae</taxon>
        <taxon>Pentapetalae</taxon>
        <taxon>rosids</taxon>
        <taxon>Vitales</taxon>
        <taxon>Vitaceae</taxon>
        <taxon>Viteae</taxon>
        <taxon>Vitis</taxon>
    </lineage>
</organism>
<dbReference type="InterPro" id="IPR052575">
    <property type="entry name" value="SSU_processome_comp_20"/>
</dbReference>
<dbReference type="AlphaFoldDB" id="A0A438BWI0"/>
<dbReference type="Proteomes" id="UP000288805">
    <property type="component" value="Unassembled WGS sequence"/>
</dbReference>
<dbReference type="Pfam" id="PF07539">
    <property type="entry name" value="UTP20_N"/>
    <property type="match status" value="1"/>
</dbReference>
<evidence type="ECO:0000259" key="1">
    <source>
        <dbReference type="Pfam" id="PF07539"/>
    </source>
</evidence>
<reference evidence="2 3" key="1">
    <citation type="journal article" date="2018" name="PLoS Genet.">
        <title>Population sequencing reveals clonal diversity and ancestral inbreeding in the grapevine cultivar Chardonnay.</title>
        <authorList>
            <person name="Roach M.J."/>
            <person name="Johnson D.L."/>
            <person name="Bohlmann J."/>
            <person name="van Vuuren H.J."/>
            <person name="Jones S.J."/>
            <person name="Pretorius I.S."/>
            <person name="Schmidt S.A."/>
            <person name="Borneman A.R."/>
        </authorList>
    </citation>
    <scope>NUCLEOTIDE SEQUENCE [LARGE SCALE GENOMIC DNA]</scope>
    <source>
        <strain evidence="3">cv. Chardonnay</strain>
        <tissue evidence="2">Leaf</tissue>
    </source>
</reference>
<name>A0A438BWI0_VITVI</name>
<gene>
    <name evidence="2" type="primary">Utp20</name>
    <name evidence="2" type="ORF">CK203_082683</name>
</gene>
<dbReference type="InterPro" id="IPR011430">
    <property type="entry name" value="UTP20_N"/>
</dbReference>
<evidence type="ECO:0000313" key="3">
    <source>
        <dbReference type="Proteomes" id="UP000288805"/>
    </source>
</evidence>
<dbReference type="PANTHER" id="PTHR17695:SF11">
    <property type="entry name" value="SMALL SUBUNIT PROCESSOME COMPONENT 20 HOMOLOG"/>
    <property type="match status" value="1"/>
</dbReference>
<dbReference type="SUPFAM" id="SSF48371">
    <property type="entry name" value="ARM repeat"/>
    <property type="match status" value="1"/>
</dbReference>
<protein>
    <submittedName>
        <fullName evidence="2">Small subunit processome component 20-like</fullName>
    </submittedName>
</protein>
<sequence>MAFKAFNFSARIKLKDPLKLKPCHHPLKWPSWPSYSMENNSSLMVNLPLSGSDSVAEVIITVFQRLCEELESKELNLLWDCFYEDITECVTNGCSMHLTRLLFLLVSTLQIDNGLKISAAMNSLIETSPEEVIFLMLMFNERLQVDMQSSSFLVEASEEGVSRICSFLQEALLYWTGVINNIVHKDLSSVPSCEVKLPMLWGIIGCCSHMLGIQADPSLLMGLVDALDQLLMIEAGFPKSTWQSLMGAALGSFHKLGSFKKSGVEETNKFLHLAKRYRSSSKSTIQENNGHMKFHPELKAEKAVDAFDMFSENLSHPDKGIRVSTLRILCHYEPLNGESNVQPVEKKMQTEVSPTSYAEIQRNNVLHILFSIEDTPLSISTSRKVILSISKIQMDLSAARICEAYIPVLLNGIIGIFHNRFSYLWDPAIECLSVLISKHVGLVWDRLVSYLEQCQSVFLTTHDLSEGINIEVCGKTSELVERFNLFVNPASDSTPCATVLSLLLRCLQKIPVVVESRSRKIIPSFLKFLGYANDDIMSVGSFHTHACKGKEWKGVLKEWLNLLRVMRNPKSFYRSQFLKDVLQNRLLDENDAEIQMQVLDCLLFWKDNFLLPYDQHLKNLISSKNLREELTTWSLSRESNLVEEQHRTCLVPVVIRLLVPKVRKLKTLASRKHTSVHHRKAVLAFIAQLDVNELALFFCDATKAIAVYIKGK</sequence>
<dbReference type="InterPro" id="IPR016024">
    <property type="entry name" value="ARM-type_fold"/>
</dbReference>
<dbReference type="EMBL" id="QGNW01002601">
    <property type="protein sequence ID" value="RVW15361.1"/>
    <property type="molecule type" value="Genomic_DNA"/>
</dbReference>
<comment type="caution">
    <text evidence="2">The sequence shown here is derived from an EMBL/GenBank/DDBJ whole genome shotgun (WGS) entry which is preliminary data.</text>
</comment>
<accession>A0A438BWI0</accession>
<feature type="domain" description="U3 small nucleolar RNA-associated protein 20 N-terminal" evidence="1">
    <location>
        <begin position="553"/>
        <end position="698"/>
    </location>
</feature>
<evidence type="ECO:0000313" key="2">
    <source>
        <dbReference type="EMBL" id="RVW15361.1"/>
    </source>
</evidence>
<proteinExistence type="predicted"/>